<dbReference type="Proteomes" id="UP001321908">
    <property type="component" value="Chromosome"/>
</dbReference>
<dbReference type="EMBL" id="CP140151">
    <property type="protein sequence ID" value="WQH07794.1"/>
    <property type="molecule type" value="Genomic_DNA"/>
</dbReference>
<accession>A0ABZ0Y7J7</accession>
<keyword evidence="2" id="KW-1185">Reference proteome</keyword>
<gene>
    <name evidence="1" type="ORF">SR908_09820</name>
</gene>
<evidence type="ECO:0000313" key="2">
    <source>
        <dbReference type="Proteomes" id="UP001321908"/>
    </source>
</evidence>
<dbReference type="RefSeq" id="WP_246925104.1">
    <property type="nucleotide sequence ID" value="NZ_CP140151.1"/>
</dbReference>
<evidence type="ECO:0000313" key="1">
    <source>
        <dbReference type="EMBL" id="WQH07794.1"/>
    </source>
</evidence>
<organism evidence="1 2">
    <name type="scientific">Chromohalobacter canadensis</name>
    <dbReference type="NCBI Taxonomy" id="141389"/>
    <lineage>
        <taxon>Bacteria</taxon>
        <taxon>Pseudomonadati</taxon>
        <taxon>Pseudomonadota</taxon>
        <taxon>Gammaproteobacteria</taxon>
        <taxon>Oceanospirillales</taxon>
        <taxon>Halomonadaceae</taxon>
        <taxon>Chromohalobacter</taxon>
    </lineage>
</organism>
<reference evidence="1 2" key="1">
    <citation type="submission" date="2023-11" db="EMBL/GenBank/DDBJ databases">
        <title>MicrobeMod: A computational toolkit for identifying prokaryotic methylation and restriction-modification with nanopore sequencing.</title>
        <authorList>
            <person name="Crits-Christoph A."/>
            <person name="Kang S.C."/>
            <person name="Lee H."/>
            <person name="Ostrov N."/>
        </authorList>
    </citation>
    <scope>NUCLEOTIDE SEQUENCE [LARGE SCALE GENOMIC DNA]</scope>
    <source>
        <strain evidence="1 2">ATCC 43984</strain>
    </source>
</reference>
<sequence length="296" mass="33735">MNAKDEELSRLEALVSQYDQHQALRGELVFGAINDDGRLDVATPFFEDADYEALKASGLRDALIGLLDDMMVERSAHGAEQAHDGILRLGSGKVVLEWLPEGASRDAADARRDDWDLIPWLIERLGLVQYEAIERKKAQAAEKHEGDTSQWKREIWLSPDKNRAIKTALAEEGQRLGFQVLPAGSRGEWLYDLVWRRLDANRNLVGIPLAVEIEMSDNRLWGIRYDFNKLLQAQADHKLMVFQVQTQEEVEAVFDRLKESIDVYPHGSPCRYLLCGWSTQQNAFHFEERSAQSTPM</sequence>
<protein>
    <submittedName>
        <fullName evidence="1">Uncharacterized protein</fullName>
    </submittedName>
</protein>
<proteinExistence type="predicted"/>
<name>A0ABZ0Y7J7_9GAMM</name>